<dbReference type="InterPro" id="IPR024029">
    <property type="entry name" value="Pyridox_Oxase_FMN-dep"/>
</dbReference>
<evidence type="ECO:0000313" key="2">
    <source>
        <dbReference type="EMBL" id="MQT03749.1"/>
    </source>
</evidence>
<sequence>MSRHEDSRTTPSTRTAADDYRPIAMDRVREIIGHPPPFIAAKKESHLGEFIIRFIAHSTFFCLATADDAGHLDISPKGDPPGAVRVLDPWTLALPDRPGNKLADTFENLTRNPAVGLVFLVPGLREVVRVNGDAFISDDPELLHMLSADGRPAVLATVVRVREVFSQCGKAVIRSRLWEGDPRHLAEAVLLGGGFYTMHIAENAAKMADSLGDQLGELTTIAENQYRNNLY</sequence>
<protein>
    <recommendedName>
        <fullName evidence="1">Pyridoxamine 5'-phosphate oxidase N-terminal domain-containing protein</fullName>
    </recommendedName>
</protein>
<gene>
    <name evidence="2" type="ORF">FF041_27345</name>
</gene>
<dbReference type="OrthoDB" id="9790331at2"/>
<keyword evidence="3" id="KW-1185">Reference proteome</keyword>
<dbReference type="Gene3D" id="2.30.110.10">
    <property type="entry name" value="Electron Transport, Fmn-binding Protein, Chain A"/>
    <property type="match status" value="1"/>
</dbReference>
<dbReference type="NCBIfam" id="TIGR04025">
    <property type="entry name" value="PPOX_FMN_DR2398"/>
    <property type="match status" value="1"/>
</dbReference>
<comment type="caution">
    <text evidence="2">The sequence shown here is derived from an EMBL/GenBank/DDBJ whole genome shotgun (WGS) entry which is preliminary data.</text>
</comment>
<dbReference type="AlphaFoldDB" id="A0A646KN44"/>
<dbReference type="RefSeq" id="WP_153525279.1">
    <property type="nucleotide sequence ID" value="NZ_JBEPDZ010000041.1"/>
</dbReference>
<reference evidence="2 3" key="1">
    <citation type="submission" date="2019-05" db="EMBL/GenBank/DDBJ databases">
        <title>Comparative genomics and metabolomics analyses of clavulanic acid producing Streptomyces species provides insight into specialized metabolism and evolution of beta-lactam biosynthetic gene clusters.</title>
        <authorList>
            <person name="Moore M.A."/>
            <person name="Cruz-Morales P."/>
            <person name="Barona Gomez F."/>
            <person name="Kapil T."/>
        </authorList>
    </citation>
    <scope>NUCLEOTIDE SEQUENCE [LARGE SCALE GENOMIC DNA]</scope>
    <source>
        <strain evidence="2 3">NRRL 5741</strain>
    </source>
</reference>
<accession>A0A646KN44</accession>
<dbReference type="Pfam" id="PF01243">
    <property type="entry name" value="PNPOx_N"/>
    <property type="match status" value="1"/>
</dbReference>
<feature type="domain" description="Pyridoxamine 5'-phosphate oxidase N-terminal" evidence="1">
    <location>
        <begin position="53"/>
        <end position="165"/>
    </location>
</feature>
<proteinExistence type="predicted"/>
<dbReference type="SUPFAM" id="SSF50475">
    <property type="entry name" value="FMN-binding split barrel"/>
    <property type="match status" value="1"/>
</dbReference>
<dbReference type="PANTHER" id="PTHR42815">
    <property type="entry name" value="FAD-BINDING, PUTATIVE (AFU_ORTHOLOGUE AFUA_6G07600)-RELATED"/>
    <property type="match status" value="1"/>
</dbReference>
<dbReference type="Proteomes" id="UP000419138">
    <property type="component" value="Unassembled WGS sequence"/>
</dbReference>
<dbReference type="InterPro" id="IPR012349">
    <property type="entry name" value="Split_barrel_FMN-bd"/>
</dbReference>
<dbReference type="InterPro" id="IPR011576">
    <property type="entry name" value="Pyridox_Oxase_N"/>
</dbReference>
<name>A0A646KN44_STRJU</name>
<organism evidence="2 3">
    <name type="scientific">Streptomyces jumonjinensis</name>
    <dbReference type="NCBI Taxonomy" id="1945"/>
    <lineage>
        <taxon>Bacteria</taxon>
        <taxon>Bacillati</taxon>
        <taxon>Actinomycetota</taxon>
        <taxon>Actinomycetes</taxon>
        <taxon>Kitasatosporales</taxon>
        <taxon>Streptomycetaceae</taxon>
        <taxon>Streptomyces</taxon>
    </lineage>
</organism>
<dbReference type="EMBL" id="VCLA01000178">
    <property type="protein sequence ID" value="MQT03749.1"/>
    <property type="molecule type" value="Genomic_DNA"/>
</dbReference>
<evidence type="ECO:0000259" key="1">
    <source>
        <dbReference type="Pfam" id="PF01243"/>
    </source>
</evidence>
<evidence type="ECO:0000313" key="3">
    <source>
        <dbReference type="Proteomes" id="UP000419138"/>
    </source>
</evidence>
<dbReference type="PANTHER" id="PTHR42815:SF2">
    <property type="entry name" value="FAD-BINDING, PUTATIVE (AFU_ORTHOLOGUE AFUA_6G07600)-RELATED"/>
    <property type="match status" value="1"/>
</dbReference>